<proteinExistence type="predicted"/>
<reference evidence="1" key="1">
    <citation type="submission" date="2021-01" db="EMBL/GenBank/DDBJ databases">
        <authorList>
            <person name="Kaushik A."/>
        </authorList>
    </citation>
    <scope>NUCLEOTIDE SEQUENCE</scope>
    <source>
        <strain evidence="1">AG4-R118</strain>
    </source>
</reference>
<dbReference type="PANTHER" id="PTHR12083">
    <property type="entry name" value="BIFUNCTIONAL POLYNUCLEOTIDE PHOSPHATASE/KINASE"/>
    <property type="match status" value="1"/>
</dbReference>
<dbReference type="GO" id="GO:0003690">
    <property type="term" value="F:double-stranded DNA binding"/>
    <property type="evidence" value="ECO:0007669"/>
    <property type="project" value="TreeGrafter"/>
</dbReference>
<dbReference type="InterPro" id="IPR027417">
    <property type="entry name" value="P-loop_NTPase"/>
</dbReference>
<dbReference type="PANTHER" id="PTHR12083:SF9">
    <property type="entry name" value="BIFUNCTIONAL POLYNUCLEOTIDE PHOSPHATASE_KINASE"/>
    <property type="match status" value="1"/>
</dbReference>
<protein>
    <recommendedName>
        <fullName evidence="3">P-loop containing nucleoside triphosphate hydrolase protein</fullName>
    </recommendedName>
</protein>
<organism evidence="1 2">
    <name type="scientific">Rhizoctonia solani</name>
    <dbReference type="NCBI Taxonomy" id="456999"/>
    <lineage>
        <taxon>Eukaryota</taxon>
        <taxon>Fungi</taxon>
        <taxon>Dikarya</taxon>
        <taxon>Basidiomycota</taxon>
        <taxon>Agaricomycotina</taxon>
        <taxon>Agaricomycetes</taxon>
        <taxon>Cantharellales</taxon>
        <taxon>Ceratobasidiaceae</taxon>
        <taxon>Rhizoctonia</taxon>
    </lineage>
</organism>
<dbReference type="Pfam" id="PF13671">
    <property type="entry name" value="AAA_33"/>
    <property type="match status" value="1"/>
</dbReference>
<dbReference type="GO" id="GO:0046403">
    <property type="term" value="F:polynucleotide 3'-phosphatase activity"/>
    <property type="evidence" value="ECO:0007669"/>
    <property type="project" value="TreeGrafter"/>
</dbReference>
<dbReference type="Gene3D" id="3.40.50.300">
    <property type="entry name" value="P-loop containing nucleotide triphosphate hydrolases"/>
    <property type="match status" value="1"/>
</dbReference>
<accession>A0A8H3AYF1</accession>
<evidence type="ECO:0008006" key="3">
    <source>
        <dbReference type="Google" id="ProtNLM"/>
    </source>
</evidence>
<name>A0A8H3AYF1_9AGAM</name>
<comment type="caution">
    <text evidence="1">The sequence shown here is derived from an EMBL/GenBank/DDBJ whole genome shotgun (WGS) entry which is preliminary data.</text>
</comment>
<evidence type="ECO:0000313" key="1">
    <source>
        <dbReference type="EMBL" id="CAE6443225.1"/>
    </source>
</evidence>
<sequence length="310" mass="34464">MDISGNTNPNANTPALIILCGLVGSGKSTFATALQREFPEFRRCNQDELGRREDVEREVYTALAQGLSVCVDRTNFDPSQRRIWIDIARQYPEVEIWGVMMDTPYETCHARLIERKDHPTLRTPEKAVEVLSRFSSQFTPINANEGFNRRLSERAHTPHHWIHYPLFSIILEGAAAVAEALSLLTGIAVTAHPTLTVGAPIMHHHGVRILETPHNEIGTAGAPKTQFQPMRIEEAMATRTEVGAGIADEEVPTSARLAGTTVLIPEEVHQGLGINQPLDLYLLCATPVNTPLNLKILMFLVRLDIIYHTD</sequence>
<dbReference type="Proteomes" id="UP000663888">
    <property type="component" value="Unassembled WGS sequence"/>
</dbReference>
<dbReference type="GO" id="GO:0006281">
    <property type="term" value="P:DNA repair"/>
    <property type="evidence" value="ECO:0007669"/>
    <property type="project" value="TreeGrafter"/>
</dbReference>
<gene>
    <name evidence="1" type="ORF">RDB_LOCUS53453</name>
</gene>
<dbReference type="AlphaFoldDB" id="A0A8H3AYF1"/>
<dbReference type="GO" id="GO:0046404">
    <property type="term" value="F:ATP-dependent polydeoxyribonucleotide 5'-hydroxyl-kinase activity"/>
    <property type="evidence" value="ECO:0007669"/>
    <property type="project" value="TreeGrafter"/>
</dbReference>
<evidence type="ECO:0000313" key="2">
    <source>
        <dbReference type="Proteomes" id="UP000663888"/>
    </source>
</evidence>
<dbReference type="EMBL" id="CAJMWX010001011">
    <property type="protein sequence ID" value="CAE6443225.1"/>
    <property type="molecule type" value="Genomic_DNA"/>
</dbReference>
<dbReference type="SUPFAM" id="SSF52540">
    <property type="entry name" value="P-loop containing nucleoside triphosphate hydrolases"/>
    <property type="match status" value="1"/>
</dbReference>